<dbReference type="Proteomes" id="UP000306980">
    <property type="component" value="Unassembled WGS sequence"/>
</dbReference>
<organism evidence="3 5">
    <name type="scientific">Lentibacillus cibarius</name>
    <dbReference type="NCBI Taxonomy" id="2583219"/>
    <lineage>
        <taxon>Bacteria</taxon>
        <taxon>Bacillati</taxon>
        <taxon>Bacillota</taxon>
        <taxon>Bacilli</taxon>
        <taxon>Bacillales</taxon>
        <taxon>Bacillaceae</taxon>
        <taxon>Lentibacillus</taxon>
    </lineage>
</organism>
<evidence type="ECO:0000313" key="5">
    <source>
        <dbReference type="Proteomes" id="UP000319280"/>
    </source>
</evidence>
<dbReference type="PANTHER" id="PTHR37806:SF1">
    <property type="entry name" value="PEPTIDASE C39-LIKE DOMAIN-CONTAINING PROTEIN"/>
    <property type="match status" value="1"/>
</dbReference>
<evidence type="ECO:0000313" key="3">
    <source>
        <dbReference type="EMBL" id="TRM10722.1"/>
    </source>
</evidence>
<gene>
    <name evidence="2" type="ORF">FFL34_07370</name>
    <name evidence="3" type="ORF">FH966_02755</name>
</gene>
<protein>
    <recommendedName>
        <fullName evidence="1">Peptidase C39-like domain-containing protein</fullName>
    </recommendedName>
</protein>
<accession>A0A5S3QJE5</accession>
<dbReference type="OrthoDB" id="1164310at2"/>
<sequence>MTESKWKVLIQGVPAYYQYPELPTGCEATSLAMLLSWGLGRDVSKYDVADTLRKGAKVRLVDGERTGANPNKSFVGDPYTDSDDGSYGVFERPILEALDVFMSGRGVDLTGTSFDALLDVIRSGKPVLAWTTLEQRETFYGLSWTDADGDVIDWYENEHAVVIIGIDGDDVIAHDPHTGKAEHYERDLFERNWRSMGKRAVTLDA</sequence>
<evidence type="ECO:0000313" key="4">
    <source>
        <dbReference type="Proteomes" id="UP000306980"/>
    </source>
</evidence>
<dbReference type="RefSeq" id="WP_138602866.1">
    <property type="nucleotide sequence ID" value="NZ_VCIA01000001.1"/>
</dbReference>
<reference evidence="3 5" key="2">
    <citation type="submission" date="2019-07" db="EMBL/GenBank/DDBJ databases">
        <title>Genomic analysis of Lentibacillus sp. NKC851-2.</title>
        <authorList>
            <person name="Oh Y.J."/>
        </authorList>
    </citation>
    <scope>NUCLEOTIDE SEQUENCE [LARGE SCALE GENOMIC DNA]</scope>
    <source>
        <strain evidence="3 5">NKC851-2</strain>
    </source>
</reference>
<dbReference type="PANTHER" id="PTHR37806">
    <property type="entry name" value="LMO0724 PROTEIN"/>
    <property type="match status" value="1"/>
</dbReference>
<keyword evidence="5" id="KW-1185">Reference proteome</keyword>
<name>A0A549YFQ3_9BACI</name>
<dbReference type="Proteomes" id="UP000319280">
    <property type="component" value="Unassembled WGS sequence"/>
</dbReference>
<dbReference type="Pfam" id="PF13529">
    <property type="entry name" value="Peptidase_C39_2"/>
    <property type="match status" value="1"/>
</dbReference>
<reference evidence="2 4" key="1">
    <citation type="submission" date="2019-05" db="EMBL/GenBank/DDBJ databases">
        <title>Genomic analysis of Lentibacillus sp. NKC220-2.</title>
        <authorList>
            <person name="Oh Y.J."/>
        </authorList>
    </citation>
    <scope>NUCLEOTIDE SEQUENCE [LARGE SCALE GENOMIC DNA]</scope>
    <source>
        <strain evidence="2 4">NKC220-2</strain>
    </source>
</reference>
<dbReference type="AlphaFoldDB" id="A0A549YFQ3"/>
<evidence type="ECO:0000259" key="1">
    <source>
        <dbReference type="Pfam" id="PF13529"/>
    </source>
</evidence>
<dbReference type="InterPro" id="IPR039564">
    <property type="entry name" value="Peptidase_C39-like"/>
</dbReference>
<dbReference type="EMBL" id="VCIA01000001">
    <property type="protein sequence ID" value="TMN21958.1"/>
    <property type="molecule type" value="Genomic_DNA"/>
</dbReference>
<evidence type="ECO:0000313" key="2">
    <source>
        <dbReference type="EMBL" id="TMN21958.1"/>
    </source>
</evidence>
<dbReference type="Gene3D" id="3.90.70.10">
    <property type="entry name" value="Cysteine proteinases"/>
    <property type="match status" value="1"/>
</dbReference>
<accession>A0A549YFQ3</accession>
<proteinExistence type="predicted"/>
<comment type="caution">
    <text evidence="3">The sequence shown here is derived from an EMBL/GenBank/DDBJ whole genome shotgun (WGS) entry which is preliminary data.</text>
</comment>
<dbReference type="EMBL" id="VJMZ01000001">
    <property type="protein sequence ID" value="TRM10722.1"/>
    <property type="molecule type" value="Genomic_DNA"/>
</dbReference>
<feature type="domain" description="Peptidase C39-like" evidence="1">
    <location>
        <begin position="12"/>
        <end position="177"/>
    </location>
</feature>